<feature type="transmembrane region" description="Helical" evidence="1">
    <location>
        <begin position="385"/>
        <end position="403"/>
    </location>
</feature>
<reference evidence="2 3" key="1">
    <citation type="journal article" date="2015" name="Genome Announc.">
        <title>Expanding the biotechnology potential of lactobacilli through comparative genomics of 213 strains and associated genera.</title>
        <authorList>
            <person name="Sun Z."/>
            <person name="Harris H.M."/>
            <person name="McCann A."/>
            <person name="Guo C."/>
            <person name="Argimon S."/>
            <person name="Zhang W."/>
            <person name="Yang X."/>
            <person name="Jeffery I.B."/>
            <person name="Cooney J.C."/>
            <person name="Kagawa T.F."/>
            <person name="Liu W."/>
            <person name="Song Y."/>
            <person name="Salvetti E."/>
            <person name="Wrobel A."/>
            <person name="Rasinkangas P."/>
            <person name="Parkhill J."/>
            <person name="Rea M.C."/>
            <person name="O'Sullivan O."/>
            <person name="Ritari J."/>
            <person name="Douillard F.P."/>
            <person name="Paul Ross R."/>
            <person name="Yang R."/>
            <person name="Briner A.E."/>
            <person name="Felis G.E."/>
            <person name="de Vos W.M."/>
            <person name="Barrangou R."/>
            <person name="Klaenhammer T.R."/>
            <person name="Caufield P.W."/>
            <person name="Cui Y."/>
            <person name="Zhang H."/>
            <person name="O'Toole P.W."/>
        </authorList>
    </citation>
    <scope>NUCLEOTIDE SEQUENCE [LARGE SCALE GENOMIC DNA]</scope>
    <source>
        <strain evidence="2 3">DSM 15353</strain>
    </source>
</reference>
<evidence type="ECO:0000256" key="1">
    <source>
        <dbReference type="SAM" id="Phobius"/>
    </source>
</evidence>
<evidence type="ECO:0000313" key="3">
    <source>
        <dbReference type="Proteomes" id="UP000051491"/>
    </source>
</evidence>
<gene>
    <name evidence="2" type="ORF">IV43_GL001934</name>
</gene>
<feature type="transmembrane region" description="Helical" evidence="1">
    <location>
        <begin position="329"/>
        <end position="350"/>
    </location>
</feature>
<keyword evidence="2" id="KW-0808">Transferase</keyword>
<dbReference type="AlphaFoldDB" id="A0A0R2KCS5"/>
<feature type="transmembrane region" description="Helical" evidence="1">
    <location>
        <begin position="164"/>
        <end position="183"/>
    </location>
</feature>
<keyword evidence="1" id="KW-1133">Transmembrane helix</keyword>
<name>A0A0R2KCS5_9LACO</name>
<dbReference type="EMBL" id="JQBK01000007">
    <property type="protein sequence ID" value="KRN87131.1"/>
    <property type="molecule type" value="Genomic_DNA"/>
</dbReference>
<feature type="transmembrane region" description="Helical" evidence="1">
    <location>
        <begin position="437"/>
        <end position="455"/>
    </location>
</feature>
<feature type="transmembrane region" description="Helical" evidence="1">
    <location>
        <begin position="20"/>
        <end position="41"/>
    </location>
</feature>
<dbReference type="RefSeq" id="WP_010496995.1">
    <property type="nucleotide sequence ID" value="NZ_JQBK01000007.1"/>
</dbReference>
<dbReference type="STRING" id="89059.LAC1533_1603"/>
<evidence type="ECO:0000313" key="2">
    <source>
        <dbReference type="EMBL" id="KRN87131.1"/>
    </source>
</evidence>
<dbReference type="PANTHER" id="PTHR38454">
    <property type="entry name" value="INTEGRAL MEMBRANE PROTEIN-RELATED"/>
    <property type="match status" value="1"/>
</dbReference>
<protein>
    <submittedName>
        <fullName evidence="2">Glycosyltransferase</fullName>
    </submittedName>
</protein>
<proteinExistence type="predicted"/>
<feature type="transmembrane region" description="Helical" evidence="1">
    <location>
        <begin position="238"/>
        <end position="261"/>
    </location>
</feature>
<dbReference type="PATRIC" id="fig|89059.3.peg.2050"/>
<dbReference type="OrthoDB" id="9815466at2"/>
<feature type="transmembrane region" description="Helical" evidence="1">
    <location>
        <begin position="141"/>
        <end position="157"/>
    </location>
</feature>
<dbReference type="InterPro" id="IPR018580">
    <property type="entry name" value="Uncharacterised_YfhO"/>
</dbReference>
<feature type="transmembrane region" description="Helical" evidence="1">
    <location>
        <begin position="297"/>
        <end position="317"/>
    </location>
</feature>
<comment type="caution">
    <text evidence="2">The sequence shown here is derived from an EMBL/GenBank/DDBJ whole genome shotgun (WGS) entry which is preliminary data.</text>
</comment>
<feature type="transmembrane region" description="Helical" evidence="1">
    <location>
        <begin position="203"/>
        <end position="226"/>
    </location>
</feature>
<dbReference type="Pfam" id="PF09586">
    <property type="entry name" value="YfhO"/>
    <property type="match status" value="1"/>
</dbReference>
<feature type="transmembrane region" description="Helical" evidence="1">
    <location>
        <begin position="936"/>
        <end position="955"/>
    </location>
</feature>
<dbReference type="Proteomes" id="UP000051491">
    <property type="component" value="Unassembled WGS sequence"/>
</dbReference>
<feature type="transmembrane region" description="Helical" evidence="1">
    <location>
        <begin position="88"/>
        <end position="110"/>
    </location>
</feature>
<accession>A0A0R2KCS5</accession>
<feature type="transmembrane region" description="Helical" evidence="1">
    <location>
        <begin position="117"/>
        <end position="135"/>
    </location>
</feature>
<sequence>MHFSVKHHQIKHLYRDYTIVFLIVAVCMFGTYLLTGHSLIWRLDGANQHLPLLENFRQGLGDLLSGKISSLPQWSYQMGLGGDNFSVYSYYLIGDIFAYLTLLFPAAKVVVVYQWLIVLRLYCAGLSFVFLASHFDFTKNVINTGALVYLFNAFLLYSAEAQPFFTTPFIIFPFLVLGIEKILQKGSPWPLTGAFIWMLVSNYYFAFVLGLGAIIYLVLRVSFYYLHDLNYLKTLGKLAFATLTSILVSSFMLVPEIFAVMNSTRAAGNFANGLKIYPLYYYLALPSQFINGGNRDFYFWSALGYASIAFFAVVFIFSRLKRFPLLSTTFIISFVMLLFPVFGAIFNGGMAPSNRWTLLLCLPIALATCALVQDSVKLSDRLFKYFSYALLIYAVIIGITYYFQSDEKLFVPFIFLFVSLAALMIIHFKQLAHPHRFLMLIVLANVSLNAIYYEAPYNGGYSNEMLPLGAYTNLNDNLYSGLDKKLAPVDQRGYRTSTTSNNFDLGAGYHLYNSLPNNSTSLTSYYSVQNKYIGQFAEEMKNIQYDANVPLRQVDDRTILNNFLGVRYIFNWLNQDNYQKVPAGYYLDKTSQLVTDPNGTGDKDQQARRYKSDNAFPLFYWQGQVFTHKQQRKYTASQKERALASGVKVSEKAARGLKRATVKNETNKIPYRLISSRGNEVDPHHLEKKDSEETYQIVLSRPVNEESEDYYPDSELHLEFTNIKYQPYSLDQQIKFEQLHQSSRGMTGLLSQNNQYNYYKYLRYHVLQGSPDTSFKLNVDSSLGTETIEQPKQSALSFYKDIKGGSMNVGHFNNSLPQSLTLTPSKLGDYSFDLKVVATPLAKNSNYQKQVKQIQKDKLQDLKMSQDKISGQITTANTGILTSSVPYSKGWQVKVDGKKRPVLKTNTAFIGVRLPRGHHQVTFTYELPGAKLGQKLSITGLLAALLGGIVSLIYYRRSRQK</sequence>
<feature type="transmembrane region" description="Helical" evidence="1">
    <location>
        <begin position="356"/>
        <end position="373"/>
    </location>
</feature>
<dbReference type="PANTHER" id="PTHR38454:SF1">
    <property type="entry name" value="INTEGRAL MEMBRANE PROTEIN"/>
    <property type="match status" value="1"/>
</dbReference>
<feature type="transmembrane region" description="Helical" evidence="1">
    <location>
        <begin position="409"/>
        <end position="428"/>
    </location>
</feature>
<organism evidence="2 3">
    <name type="scientific">Ligilactobacillus acidipiscis</name>
    <dbReference type="NCBI Taxonomy" id="89059"/>
    <lineage>
        <taxon>Bacteria</taxon>
        <taxon>Bacillati</taxon>
        <taxon>Bacillota</taxon>
        <taxon>Bacilli</taxon>
        <taxon>Lactobacillales</taxon>
        <taxon>Lactobacillaceae</taxon>
        <taxon>Ligilactobacillus</taxon>
    </lineage>
</organism>
<keyword evidence="1" id="KW-0812">Transmembrane</keyword>
<dbReference type="GO" id="GO:0016740">
    <property type="term" value="F:transferase activity"/>
    <property type="evidence" value="ECO:0007669"/>
    <property type="project" value="UniProtKB-KW"/>
</dbReference>
<keyword evidence="1" id="KW-0472">Membrane</keyword>